<dbReference type="eggNOG" id="COG0346">
    <property type="taxonomic scope" value="Bacteria"/>
</dbReference>
<proteinExistence type="predicted"/>
<keyword evidence="2" id="KW-0560">Oxidoreductase</keyword>
<dbReference type="STRING" id="391937.NA2_02489"/>
<sequence length="134" mass="14969">MSDATRTAIPSTEGQITFFYYADMDAAERFYGTVLGFEKTFDKGWVKFFRLADHAQVGLIDEARGHHKAGHAGGVMLSIETSELEAWYARAKAGGAEFIKPLNPDRTTNELVNAFLMRDPGGYSVEFFRFNETA</sequence>
<dbReference type="CDD" id="cd06587">
    <property type="entry name" value="VOC"/>
    <property type="match status" value="1"/>
</dbReference>
<dbReference type="Pfam" id="PF00903">
    <property type="entry name" value="Glyoxalase"/>
    <property type="match status" value="1"/>
</dbReference>
<comment type="caution">
    <text evidence="2">The sequence shown here is derived from an EMBL/GenBank/DDBJ whole genome shotgun (WGS) entry which is preliminary data.</text>
</comment>
<dbReference type="AlphaFoldDB" id="K2MET5"/>
<organism evidence="2 3">
    <name type="scientific">Nitratireductor pacificus pht-3B</name>
    <dbReference type="NCBI Taxonomy" id="391937"/>
    <lineage>
        <taxon>Bacteria</taxon>
        <taxon>Pseudomonadati</taxon>
        <taxon>Pseudomonadota</taxon>
        <taxon>Alphaproteobacteria</taxon>
        <taxon>Hyphomicrobiales</taxon>
        <taxon>Phyllobacteriaceae</taxon>
        <taxon>Nitratireductor</taxon>
    </lineage>
</organism>
<dbReference type="InterPro" id="IPR037523">
    <property type="entry name" value="VOC_core"/>
</dbReference>
<evidence type="ECO:0000313" key="3">
    <source>
        <dbReference type="Proteomes" id="UP000006786"/>
    </source>
</evidence>
<protein>
    <submittedName>
        <fullName evidence="2">Glyoxalase/bleomycin resistance protein/dioxygenase</fullName>
    </submittedName>
</protein>
<feature type="domain" description="VOC" evidence="1">
    <location>
        <begin position="12"/>
        <end position="130"/>
    </location>
</feature>
<dbReference type="GO" id="GO:0051213">
    <property type="term" value="F:dioxygenase activity"/>
    <property type="evidence" value="ECO:0007669"/>
    <property type="project" value="UniProtKB-KW"/>
</dbReference>
<reference evidence="2 3" key="1">
    <citation type="journal article" date="2012" name="J. Bacteriol.">
        <title>Genome Sequence of Nitratireductor pacificus Type Strain pht-3B.</title>
        <authorList>
            <person name="Lai Q."/>
            <person name="Li G."/>
            <person name="Shao Z."/>
        </authorList>
    </citation>
    <scope>NUCLEOTIDE SEQUENCE [LARGE SCALE GENOMIC DNA]</scope>
    <source>
        <strain evidence="3">pht-3B</strain>
    </source>
</reference>
<name>K2MET5_9HYPH</name>
<dbReference type="RefSeq" id="WP_008593817.1">
    <property type="nucleotide sequence ID" value="NZ_AMRM01000002.1"/>
</dbReference>
<dbReference type="InterPro" id="IPR029068">
    <property type="entry name" value="Glyas_Bleomycin-R_OHBP_Dase"/>
</dbReference>
<gene>
    <name evidence="2" type="ORF">NA2_02489</name>
</gene>
<keyword evidence="3" id="KW-1185">Reference proteome</keyword>
<evidence type="ECO:0000259" key="1">
    <source>
        <dbReference type="PROSITE" id="PS51819"/>
    </source>
</evidence>
<dbReference type="InterPro" id="IPR004360">
    <property type="entry name" value="Glyas_Fos-R_dOase_dom"/>
</dbReference>
<evidence type="ECO:0000313" key="2">
    <source>
        <dbReference type="EMBL" id="EKF20616.1"/>
    </source>
</evidence>
<dbReference type="Gene3D" id="3.10.180.10">
    <property type="entry name" value="2,3-Dihydroxybiphenyl 1,2-Dioxygenase, domain 1"/>
    <property type="match status" value="1"/>
</dbReference>
<keyword evidence="2" id="KW-0223">Dioxygenase</keyword>
<dbReference type="EMBL" id="AMRM01000002">
    <property type="protein sequence ID" value="EKF20616.1"/>
    <property type="molecule type" value="Genomic_DNA"/>
</dbReference>
<dbReference type="OrthoDB" id="9798201at2"/>
<dbReference type="Proteomes" id="UP000006786">
    <property type="component" value="Unassembled WGS sequence"/>
</dbReference>
<dbReference type="SUPFAM" id="SSF54593">
    <property type="entry name" value="Glyoxalase/Bleomycin resistance protein/Dihydroxybiphenyl dioxygenase"/>
    <property type="match status" value="1"/>
</dbReference>
<dbReference type="PATRIC" id="fig|391937.3.peg.516"/>
<dbReference type="PROSITE" id="PS51819">
    <property type="entry name" value="VOC"/>
    <property type="match status" value="1"/>
</dbReference>
<accession>K2MET5</accession>